<feature type="domain" description="Alpha-L-fucosidase C-terminal" evidence="11">
    <location>
        <begin position="295"/>
        <end position="376"/>
    </location>
</feature>
<keyword evidence="13" id="KW-1185">Reference proteome</keyword>
<keyword evidence="6" id="KW-0325">Glycoprotein</keyword>
<dbReference type="GO" id="GO:0005764">
    <property type="term" value="C:lysosome"/>
    <property type="evidence" value="ECO:0007669"/>
    <property type="project" value="TreeGrafter"/>
</dbReference>
<evidence type="ECO:0000313" key="12">
    <source>
        <dbReference type="EMBL" id="CAD7646814.1"/>
    </source>
</evidence>
<dbReference type="Pfam" id="PF16757">
    <property type="entry name" value="Fucosidase_C"/>
    <property type="match status" value="1"/>
</dbReference>
<evidence type="ECO:0000256" key="7">
    <source>
        <dbReference type="ARBA" id="ARBA00023295"/>
    </source>
</evidence>
<comment type="similarity">
    <text evidence="2">Belongs to the glycosyl hydrolase 29 family.</text>
</comment>
<dbReference type="EC" id="3.2.1.51" evidence="3"/>
<evidence type="ECO:0000259" key="11">
    <source>
        <dbReference type="Pfam" id="PF16757"/>
    </source>
</evidence>
<evidence type="ECO:0000256" key="9">
    <source>
        <dbReference type="ARBA" id="ARBA00081661"/>
    </source>
</evidence>
<evidence type="ECO:0000256" key="4">
    <source>
        <dbReference type="ARBA" id="ARBA00022729"/>
    </source>
</evidence>
<dbReference type="InterPro" id="IPR013780">
    <property type="entry name" value="Glyco_hydro_b"/>
</dbReference>
<evidence type="ECO:0000256" key="2">
    <source>
        <dbReference type="ARBA" id="ARBA00007951"/>
    </source>
</evidence>
<dbReference type="Pfam" id="PF01120">
    <property type="entry name" value="Alpha_L_fucos"/>
    <property type="match status" value="1"/>
</dbReference>
<feature type="domain" description="Glycoside hydrolase family 29 N-terminal" evidence="10">
    <location>
        <begin position="5"/>
        <end position="284"/>
    </location>
</feature>
<evidence type="ECO:0000256" key="5">
    <source>
        <dbReference type="ARBA" id="ARBA00022801"/>
    </source>
</evidence>
<evidence type="ECO:0000259" key="10">
    <source>
        <dbReference type="Pfam" id="PF01120"/>
    </source>
</evidence>
<protein>
    <recommendedName>
        <fullName evidence="8">Putative alpha-L-fucosidase</fullName>
        <ecNumber evidence="3">3.2.1.51</ecNumber>
    </recommendedName>
    <alternativeName>
        <fullName evidence="9">Alpha-L-fucoside fucohydrolase</fullName>
    </alternativeName>
</protein>
<dbReference type="SMART" id="SM00812">
    <property type="entry name" value="Alpha_L_fucos"/>
    <property type="match status" value="1"/>
</dbReference>
<dbReference type="EMBL" id="CAJPVJ010002524">
    <property type="protein sequence ID" value="CAG2166401.1"/>
    <property type="molecule type" value="Genomic_DNA"/>
</dbReference>
<evidence type="ECO:0000313" key="13">
    <source>
        <dbReference type="Proteomes" id="UP000728032"/>
    </source>
</evidence>
<name>A0A7R9LT80_9ACAR</name>
<dbReference type="PRINTS" id="PR00741">
    <property type="entry name" value="GLHYDRLASE29"/>
</dbReference>
<sequence length="379" mass="42813">EIVQAVVDFMKANYPPNWTYQDFANQFTAEFFDPNHWADVFKSSGAKYVVLTTKHHEGYTMWPSKYSYSWNAMDVGPNRDLVGDVSKAVRAAGLKFGTYHSLFEWFNPLFRADADSGFKTQTYVDTKENPELYELVNTYKPDLIWSDGAGGGSSQYWKSEAFLAWLYNDSPVKDTVVVNDRWGSETDGHHGDYYNYADNYNPGKLMPHKWENAATLMKGSWGYHRNIDLNGIMSPLEILTQLAQTISCGGNILLNVGPTKEGTIIPVLEERLRGLGDWLNVNGEAVYSSHPWTHQNDTTTKGVWYTHKDQDVYAIVLFWPKDNQVELGSVAYNSVNTIQMLGVEGNLDNKASGDHTVVTFPHVSPESLKTAYVLKINTK</sequence>
<dbReference type="InterPro" id="IPR016286">
    <property type="entry name" value="FUC_metazoa-typ"/>
</dbReference>
<dbReference type="GO" id="GO:0004560">
    <property type="term" value="F:alpha-L-fucosidase activity"/>
    <property type="evidence" value="ECO:0007669"/>
    <property type="project" value="UniProtKB-EC"/>
</dbReference>
<dbReference type="FunFam" id="3.20.20.80:FF:000027">
    <property type="entry name" value="Alpha-L-fucosidase"/>
    <property type="match status" value="1"/>
</dbReference>
<evidence type="ECO:0000256" key="8">
    <source>
        <dbReference type="ARBA" id="ARBA00074133"/>
    </source>
</evidence>
<keyword evidence="4" id="KW-0732">Signal</keyword>
<dbReference type="Gene3D" id="2.60.40.1180">
    <property type="entry name" value="Golgi alpha-mannosidase II"/>
    <property type="match status" value="1"/>
</dbReference>
<dbReference type="EMBL" id="OC917349">
    <property type="protein sequence ID" value="CAD7646814.1"/>
    <property type="molecule type" value="Genomic_DNA"/>
</dbReference>
<accession>A0A7R9LT80</accession>
<dbReference type="Proteomes" id="UP000728032">
    <property type="component" value="Unassembled WGS sequence"/>
</dbReference>
<gene>
    <name evidence="12" type="ORF">ONB1V03_LOCUS5925</name>
</gene>
<dbReference type="PANTHER" id="PTHR10030">
    <property type="entry name" value="ALPHA-L-FUCOSIDASE"/>
    <property type="match status" value="1"/>
</dbReference>
<dbReference type="InterPro" id="IPR057739">
    <property type="entry name" value="Glyco_hydro_29_N"/>
</dbReference>
<dbReference type="PANTHER" id="PTHR10030:SF37">
    <property type="entry name" value="ALPHA-L-FUCOSIDASE-RELATED"/>
    <property type="match status" value="1"/>
</dbReference>
<dbReference type="InterPro" id="IPR000933">
    <property type="entry name" value="Glyco_hydro_29"/>
</dbReference>
<evidence type="ECO:0000256" key="3">
    <source>
        <dbReference type="ARBA" id="ARBA00012662"/>
    </source>
</evidence>
<dbReference type="Gene3D" id="3.20.20.80">
    <property type="entry name" value="Glycosidases"/>
    <property type="match status" value="1"/>
</dbReference>
<dbReference type="SUPFAM" id="SSF51445">
    <property type="entry name" value="(Trans)glycosidases"/>
    <property type="match status" value="1"/>
</dbReference>
<feature type="non-terminal residue" evidence="12">
    <location>
        <position position="379"/>
    </location>
</feature>
<proteinExistence type="inferred from homology"/>
<dbReference type="GO" id="GO:0006004">
    <property type="term" value="P:fucose metabolic process"/>
    <property type="evidence" value="ECO:0007669"/>
    <property type="project" value="InterPro"/>
</dbReference>
<evidence type="ECO:0000256" key="6">
    <source>
        <dbReference type="ARBA" id="ARBA00023180"/>
    </source>
</evidence>
<reference evidence="12" key="1">
    <citation type="submission" date="2020-11" db="EMBL/GenBank/DDBJ databases">
        <authorList>
            <person name="Tran Van P."/>
        </authorList>
    </citation>
    <scope>NUCLEOTIDE SEQUENCE</scope>
</reference>
<dbReference type="AlphaFoldDB" id="A0A7R9LT80"/>
<comment type="function">
    <text evidence="1">Alpha-L-fucosidase is responsible for hydrolyzing the alpha-1,6-linked fucose joined to the reducing-end N-acetylglucosamine of the carbohydrate moieties of glycoproteins.</text>
</comment>
<evidence type="ECO:0000256" key="1">
    <source>
        <dbReference type="ARBA" id="ARBA00004071"/>
    </source>
</evidence>
<keyword evidence="5" id="KW-0378">Hydrolase</keyword>
<keyword evidence="7" id="KW-0326">Glycosidase</keyword>
<dbReference type="InterPro" id="IPR031919">
    <property type="entry name" value="Fucosidase_C"/>
</dbReference>
<dbReference type="InterPro" id="IPR017853">
    <property type="entry name" value="GH"/>
</dbReference>
<organism evidence="12">
    <name type="scientific">Oppiella nova</name>
    <dbReference type="NCBI Taxonomy" id="334625"/>
    <lineage>
        <taxon>Eukaryota</taxon>
        <taxon>Metazoa</taxon>
        <taxon>Ecdysozoa</taxon>
        <taxon>Arthropoda</taxon>
        <taxon>Chelicerata</taxon>
        <taxon>Arachnida</taxon>
        <taxon>Acari</taxon>
        <taxon>Acariformes</taxon>
        <taxon>Sarcoptiformes</taxon>
        <taxon>Oribatida</taxon>
        <taxon>Brachypylina</taxon>
        <taxon>Oppioidea</taxon>
        <taxon>Oppiidae</taxon>
        <taxon>Oppiella</taxon>
    </lineage>
</organism>
<dbReference type="PIRSF" id="PIRSF001092">
    <property type="entry name" value="Alpha-L-fucosidase"/>
    <property type="match status" value="1"/>
</dbReference>
<dbReference type="GO" id="GO:0016139">
    <property type="term" value="P:glycoside catabolic process"/>
    <property type="evidence" value="ECO:0007669"/>
    <property type="project" value="TreeGrafter"/>
</dbReference>
<dbReference type="OrthoDB" id="6039950at2759"/>